<evidence type="ECO:0000259" key="8">
    <source>
        <dbReference type="PROSITE" id="PS50864"/>
    </source>
</evidence>
<dbReference type="RefSeq" id="XP_042570311.1">
    <property type="nucleotide sequence ID" value="XM_042714377.1"/>
</dbReference>
<dbReference type="CDD" id="cd15539">
    <property type="entry name" value="PHD1_AIRE"/>
    <property type="match status" value="1"/>
</dbReference>
<dbReference type="InterPro" id="IPR042580">
    <property type="entry name" value="AIRE_PHD2"/>
</dbReference>
<evidence type="ECO:0000313" key="10">
    <source>
        <dbReference type="RefSeq" id="XP_042570311.1"/>
    </source>
</evidence>
<evidence type="ECO:0000256" key="5">
    <source>
        <dbReference type="PROSITE-ProRule" id="PRU00146"/>
    </source>
</evidence>
<name>A0A9Q9VT59_CYPCA</name>
<dbReference type="CDD" id="cd15540">
    <property type="entry name" value="PHD2_AIRE"/>
    <property type="match status" value="1"/>
</dbReference>
<keyword evidence="1" id="KW-0479">Metal-binding</keyword>
<feature type="domain" description="SAND" evidence="8">
    <location>
        <begin position="187"/>
        <end position="278"/>
    </location>
</feature>
<evidence type="ECO:0000256" key="2">
    <source>
        <dbReference type="ARBA" id="ARBA00022771"/>
    </source>
</evidence>
<keyword evidence="3" id="KW-0862">Zinc</keyword>
<dbReference type="Pfam" id="PF00628">
    <property type="entry name" value="PHD"/>
    <property type="match status" value="1"/>
</dbReference>
<dbReference type="GO" id="GO:0003677">
    <property type="term" value="F:DNA binding"/>
    <property type="evidence" value="ECO:0007669"/>
    <property type="project" value="UniProtKB-KW"/>
</dbReference>
<feature type="domain" description="PHD-type" evidence="7">
    <location>
        <begin position="283"/>
        <end position="330"/>
    </location>
</feature>
<feature type="domain" description="HSR" evidence="9">
    <location>
        <begin position="1"/>
        <end position="109"/>
    </location>
</feature>
<dbReference type="Proteomes" id="UP001155660">
    <property type="component" value="Chromosome A2"/>
</dbReference>
<dbReference type="InterPro" id="IPR019787">
    <property type="entry name" value="Znf_PHD-finger"/>
</dbReference>
<evidence type="ECO:0000256" key="6">
    <source>
        <dbReference type="SAM" id="MobiDB-lite"/>
    </source>
</evidence>
<proteinExistence type="predicted"/>
<sequence length="527" mass="57721">MSRVEGYGEPDLRSQLRACRTEIAMAIHDPFPLLYGLVDHDVISEQILRTLERKKKDGIHKAVYSLLTLILDQDATVLQGFWSNLCKEYNKECYPKLETLFMNLPKGLKQVATHAGNPRFELQVRSQSSKKRGMAEKQMTHRPHLHTKKALTSSSGSKGKPMRKTDGAALSQVSVGNGVQAVSTSVQRAVTVSASEHPAGCGTVEGILIRQVIESGGAKKCIKVGGEFYSSGKLDETAGVHKAQTAHNYSHQQGEPSTRVMDVGDQDLKTCLNVAYVQVEHNDDECAVCKDGGELICCDGCPRAFHLTCLVPPLTSIPSGTWRCQLCNRAKDRTYTPLQPAVHPPVTETSSSSAVDFSFFSSLSSTSLSTVTEGKSAQPMGLQSSDGEMFGMRMACGICHLTRGELITCPQCLQSYHALCNFSNGKTRCRNCSRSWGPENESSSRSIQVSQHMTDQGLTPSEQLFNRDEMDSIMGESAIDGILQWAFHNISRPPPQSQNNKHQFSESSGSSLLCPNIKSQYKVPPQC</sequence>
<dbReference type="KEGG" id="ccar:109064895"/>
<dbReference type="PROSITE" id="PS01359">
    <property type="entry name" value="ZF_PHD_1"/>
    <property type="match status" value="1"/>
</dbReference>
<evidence type="ECO:0000259" key="7">
    <source>
        <dbReference type="PROSITE" id="PS50016"/>
    </source>
</evidence>
<dbReference type="PROSITE" id="PS50016">
    <property type="entry name" value="ZF_PHD_2"/>
    <property type="match status" value="1"/>
</dbReference>
<dbReference type="GeneID" id="109064895"/>
<dbReference type="GO" id="GO:0000981">
    <property type="term" value="F:DNA-binding transcription factor activity, RNA polymerase II-specific"/>
    <property type="evidence" value="ECO:0007669"/>
    <property type="project" value="TreeGrafter"/>
</dbReference>
<dbReference type="GO" id="GO:0008270">
    <property type="term" value="F:zinc ion binding"/>
    <property type="evidence" value="ECO:0007669"/>
    <property type="project" value="UniProtKB-KW"/>
</dbReference>
<evidence type="ECO:0000256" key="4">
    <source>
        <dbReference type="ARBA" id="ARBA00023125"/>
    </source>
</evidence>
<dbReference type="SMART" id="SM00249">
    <property type="entry name" value="PHD"/>
    <property type="match status" value="2"/>
</dbReference>
<organism evidence="10">
    <name type="scientific">Cyprinus carpio</name>
    <name type="common">Common carp</name>
    <dbReference type="NCBI Taxonomy" id="7962"/>
    <lineage>
        <taxon>Eukaryota</taxon>
        <taxon>Metazoa</taxon>
        <taxon>Chordata</taxon>
        <taxon>Craniata</taxon>
        <taxon>Vertebrata</taxon>
        <taxon>Euteleostomi</taxon>
        <taxon>Actinopterygii</taxon>
        <taxon>Neopterygii</taxon>
        <taxon>Teleostei</taxon>
        <taxon>Ostariophysi</taxon>
        <taxon>Cypriniformes</taxon>
        <taxon>Cyprinidae</taxon>
        <taxon>Cyprininae</taxon>
        <taxon>Cyprinus</taxon>
    </lineage>
</organism>
<dbReference type="FunFam" id="3.30.40.10:FF:001133">
    <property type="entry name" value="Autoimmune regulator"/>
    <property type="match status" value="1"/>
</dbReference>
<feature type="region of interest" description="Disordered" evidence="6">
    <location>
        <begin position="123"/>
        <end position="166"/>
    </location>
</feature>
<accession>A0A9Q9VT59</accession>
<feature type="compositionally biased region" description="Polar residues" evidence="6">
    <location>
        <begin position="497"/>
        <end position="511"/>
    </location>
</feature>
<dbReference type="PANTHER" id="PTHR46386">
    <property type="entry name" value="NUCLEAR BODY PROTEIN SP140"/>
    <property type="match status" value="1"/>
</dbReference>
<evidence type="ECO:0000259" key="9">
    <source>
        <dbReference type="PROSITE" id="PS51414"/>
    </source>
</evidence>
<dbReference type="AlphaFoldDB" id="A0A9Q9VT59"/>
<dbReference type="PROSITE" id="PS50864">
    <property type="entry name" value="SAND"/>
    <property type="match status" value="1"/>
</dbReference>
<keyword evidence="4" id="KW-0238">DNA-binding</keyword>
<evidence type="ECO:0000256" key="3">
    <source>
        <dbReference type="ARBA" id="ARBA00022833"/>
    </source>
</evidence>
<dbReference type="PANTHER" id="PTHR46386:SF11">
    <property type="entry name" value="AUTOIMMUNE REGULATOR"/>
    <property type="match status" value="1"/>
</dbReference>
<dbReference type="InterPro" id="IPR043563">
    <property type="entry name" value="Sp110/Sp140/Sp140L-like"/>
</dbReference>
<dbReference type="GO" id="GO:0005634">
    <property type="term" value="C:nucleus"/>
    <property type="evidence" value="ECO:0007669"/>
    <property type="project" value="InterPro"/>
</dbReference>
<dbReference type="Pfam" id="PF03172">
    <property type="entry name" value="HSR"/>
    <property type="match status" value="1"/>
</dbReference>
<keyword evidence="2 5" id="KW-0863">Zinc-finger</keyword>
<protein>
    <submittedName>
        <fullName evidence="10">Autoimmune regulator-like</fullName>
    </submittedName>
</protein>
<feature type="region of interest" description="Disordered" evidence="6">
    <location>
        <begin position="490"/>
        <end position="511"/>
    </location>
</feature>
<dbReference type="InterPro" id="IPR004865">
    <property type="entry name" value="HSR_dom"/>
</dbReference>
<gene>
    <name evidence="10" type="primary">LOC109064895</name>
</gene>
<reference evidence="10" key="1">
    <citation type="submission" date="2025-08" db="UniProtKB">
        <authorList>
            <consortium name="RefSeq"/>
        </authorList>
    </citation>
    <scope>IDENTIFICATION</scope>
    <source>
        <tissue evidence="10">Muscle</tissue>
    </source>
</reference>
<dbReference type="InterPro" id="IPR019786">
    <property type="entry name" value="Zinc_finger_PHD-type_CS"/>
</dbReference>
<dbReference type="InterPro" id="IPR000770">
    <property type="entry name" value="SAND_dom"/>
</dbReference>
<dbReference type="PROSITE" id="PS51414">
    <property type="entry name" value="HSR"/>
    <property type="match status" value="1"/>
</dbReference>
<evidence type="ECO:0000256" key="1">
    <source>
        <dbReference type="ARBA" id="ARBA00022723"/>
    </source>
</evidence>
<feature type="compositionally biased region" description="Basic residues" evidence="6">
    <location>
        <begin position="140"/>
        <end position="149"/>
    </location>
</feature>
<dbReference type="OrthoDB" id="787137at2759"/>
<dbReference type="InterPro" id="IPR001965">
    <property type="entry name" value="Znf_PHD"/>
</dbReference>